<proteinExistence type="predicted"/>
<accession>A0A6A5Z6D3</accession>
<sequence length="250" mass="25923">MRSLSILIGLLLAFVTTSYAFPSIDFPILEARKGGKNGTANGQANKAHNGTAKGNSVNKVCSKMAKLTKLTELAANTTKLDALMTKGKLNQTEVDAIKAKAANATTELATMTSNSTLVTECQVVDAHKKVVGECKQMKSLEKLSALAGNQTAMQAYIEKKKLNGTKLEKLQERIGNASTKLTAMQANTTLTSLCASEQKGTTGTTNNGTAASGTGSTTAAQSTGGAAALTLQTMPYVFVPALAGLIAAFL</sequence>
<dbReference type="Proteomes" id="UP000799770">
    <property type="component" value="Unassembled WGS sequence"/>
</dbReference>
<evidence type="ECO:0000256" key="2">
    <source>
        <dbReference type="SAM" id="SignalP"/>
    </source>
</evidence>
<evidence type="ECO:0000313" key="3">
    <source>
        <dbReference type="EMBL" id="KAF2114603.1"/>
    </source>
</evidence>
<feature type="signal peptide" evidence="2">
    <location>
        <begin position="1"/>
        <end position="20"/>
    </location>
</feature>
<organism evidence="3 4">
    <name type="scientific">Lophiotrema nucula</name>
    <dbReference type="NCBI Taxonomy" id="690887"/>
    <lineage>
        <taxon>Eukaryota</taxon>
        <taxon>Fungi</taxon>
        <taxon>Dikarya</taxon>
        <taxon>Ascomycota</taxon>
        <taxon>Pezizomycotina</taxon>
        <taxon>Dothideomycetes</taxon>
        <taxon>Pleosporomycetidae</taxon>
        <taxon>Pleosporales</taxon>
        <taxon>Lophiotremataceae</taxon>
        <taxon>Lophiotrema</taxon>
    </lineage>
</organism>
<keyword evidence="4" id="KW-1185">Reference proteome</keyword>
<keyword evidence="2" id="KW-0732">Signal</keyword>
<name>A0A6A5Z6D3_9PLEO</name>
<evidence type="ECO:0000256" key="1">
    <source>
        <dbReference type="SAM" id="MobiDB-lite"/>
    </source>
</evidence>
<feature type="region of interest" description="Disordered" evidence="1">
    <location>
        <begin position="198"/>
        <end position="217"/>
    </location>
</feature>
<dbReference type="EMBL" id="ML977325">
    <property type="protein sequence ID" value="KAF2114603.1"/>
    <property type="molecule type" value="Genomic_DNA"/>
</dbReference>
<reference evidence="3" key="1">
    <citation type="journal article" date="2020" name="Stud. Mycol.">
        <title>101 Dothideomycetes genomes: a test case for predicting lifestyles and emergence of pathogens.</title>
        <authorList>
            <person name="Haridas S."/>
            <person name="Albert R."/>
            <person name="Binder M."/>
            <person name="Bloem J."/>
            <person name="Labutti K."/>
            <person name="Salamov A."/>
            <person name="Andreopoulos B."/>
            <person name="Baker S."/>
            <person name="Barry K."/>
            <person name="Bills G."/>
            <person name="Bluhm B."/>
            <person name="Cannon C."/>
            <person name="Castanera R."/>
            <person name="Culley D."/>
            <person name="Daum C."/>
            <person name="Ezra D."/>
            <person name="Gonzalez J."/>
            <person name="Henrissat B."/>
            <person name="Kuo A."/>
            <person name="Liang C."/>
            <person name="Lipzen A."/>
            <person name="Lutzoni F."/>
            <person name="Magnuson J."/>
            <person name="Mondo S."/>
            <person name="Nolan M."/>
            <person name="Ohm R."/>
            <person name="Pangilinan J."/>
            <person name="Park H.-J."/>
            <person name="Ramirez L."/>
            <person name="Alfaro M."/>
            <person name="Sun H."/>
            <person name="Tritt A."/>
            <person name="Yoshinaga Y."/>
            <person name="Zwiers L.-H."/>
            <person name="Turgeon B."/>
            <person name="Goodwin S."/>
            <person name="Spatafora J."/>
            <person name="Crous P."/>
            <person name="Grigoriev I."/>
        </authorList>
    </citation>
    <scope>NUCLEOTIDE SEQUENCE</scope>
    <source>
        <strain evidence="3">CBS 627.86</strain>
    </source>
</reference>
<protein>
    <submittedName>
        <fullName evidence="3">Uncharacterized protein</fullName>
    </submittedName>
</protein>
<feature type="chain" id="PRO_5025550667" evidence="2">
    <location>
        <begin position="21"/>
        <end position="250"/>
    </location>
</feature>
<dbReference type="OrthoDB" id="5243723at2759"/>
<feature type="compositionally biased region" description="Low complexity" evidence="1">
    <location>
        <begin position="200"/>
        <end position="217"/>
    </location>
</feature>
<dbReference type="AlphaFoldDB" id="A0A6A5Z6D3"/>
<evidence type="ECO:0000313" key="4">
    <source>
        <dbReference type="Proteomes" id="UP000799770"/>
    </source>
</evidence>
<gene>
    <name evidence="3" type="ORF">BDV96DRAFT_600566</name>
</gene>